<dbReference type="EMBL" id="NPEF01000279">
    <property type="protein sequence ID" value="PJZ91448.1"/>
    <property type="molecule type" value="Genomic_DNA"/>
</dbReference>
<proteinExistence type="predicted"/>
<sequence length="62" mass="7031">MVKLLAFEKLNAMRAKQNNLTGVESATRRSFSFKDVVAEEIQSDRDAAERKILAFAMKVERA</sequence>
<evidence type="ECO:0000313" key="1">
    <source>
        <dbReference type="EMBL" id="PJZ91448.1"/>
    </source>
</evidence>
<accession>A0A2N0B4Q5</accession>
<organism evidence="1">
    <name type="scientific">Leptospira ellisii</name>
    <dbReference type="NCBI Taxonomy" id="2023197"/>
    <lineage>
        <taxon>Bacteria</taxon>
        <taxon>Pseudomonadati</taxon>
        <taxon>Spirochaetota</taxon>
        <taxon>Spirochaetia</taxon>
        <taxon>Leptospirales</taxon>
        <taxon>Leptospiraceae</taxon>
        <taxon>Leptospira</taxon>
    </lineage>
</organism>
<protein>
    <submittedName>
        <fullName evidence="1">Uncharacterized protein</fullName>
    </submittedName>
</protein>
<gene>
    <name evidence="1" type="ORF">CH379_18605</name>
</gene>
<name>A0A2N0B4Q5_9LEPT</name>
<reference evidence="1" key="1">
    <citation type="submission" date="2017-07" db="EMBL/GenBank/DDBJ databases">
        <title>Leptospira spp. isolated from tropical soils.</title>
        <authorList>
            <person name="Thibeaux R."/>
            <person name="Iraola G."/>
            <person name="Ferres I."/>
            <person name="Bierque E."/>
            <person name="Girault D."/>
            <person name="Soupe-Gilbert M.-E."/>
            <person name="Picardeau M."/>
            <person name="Goarant C."/>
        </authorList>
    </citation>
    <scope>NUCLEOTIDE SEQUENCE [LARGE SCALE GENOMIC DNA]</scope>
    <source>
        <strain evidence="1">ATI7-C-A5</strain>
    </source>
</reference>
<dbReference type="AlphaFoldDB" id="A0A2N0B4Q5"/>
<comment type="caution">
    <text evidence="1">The sequence shown here is derived from an EMBL/GenBank/DDBJ whole genome shotgun (WGS) entry which is preliminary data.</text>
</comment>
<accession>A0A2N0BI07</accession>